<dbReference type="Pfam" id="PF00109">
    <property type="entry name" value="ketoacyl-synt"/>
    <property type="match status" value="1"/>
</dbReference>
<dbReference type="OrthoDB" id="329835at2759"/>
<evidence type="ECO:0000259" key="13">
    <source>
        <dbReference type="SMART" id="SM00829"/>
    </source>
</evidence>
<dbReference type="GO" id="GO:0006633">
    <property type="term" value="P:fatty acid biosynthetic process"/>
    <property type="evidence" value="ECO:0007669"/>
    <property type="project" value="TreeGrafter"/>
</dbReference>
<dbReference type="GO" id="GO:1901336">
    <property type="term" value="P:lactone biosynthetic process"/>
    <property type="evidence" value="ECO:0007669"/>
    <property type="project" value="UniProtKB-ARBA"/>
</dbReference>
<dbReference type="InterPro" id="IPR050091">
    <property type="entry name" value="PKS_NRPS_Biosynth_Enz"/>
</dbReference>
<feature type="domain" description="Enoyl reductase (ER)" evidence="13">
    <location>
        <begin position="1805"/>
        <end position="2117"/>
    </location>
</feature>
<accession>A0A014PNU1</accession>
<evidence type="ECO:0000256" key="6">
    <source>
        <dbReference type="ARBA" id="ARBA00023268"/>
    </source>
</evidence>
<feature type="domain" description="Polyketide synthase-like phosphopantetheine-binding" evidence="9">
    <location>
        <begin position="2438"/>
        <end position="2509"/>
    </location>
</feature>
<dbReference type="Gene3D" id="3.90.180.10">
    <property type="entry name" value="Medium-chain alcohol dehydrogenases, catalytic domain"/>
    <property type="match status" value="1"/>
</dbReference>
<sequence>MQAPAPSRDDIAVVGLSCRFPGEADTAEHFWDFICNGRNAYSENPDRWTPDAFHYGEKKINTSLPRGGHFMKQDVAAFDANFFNLSKVEAESMDPQQRIIMEVTYESMESAGLRVDQLAGSRTGVFMASFTSDYREMLYRDAETAPLYTATGTSNTSTSNRVSWFFDLRGPSFTVNTACSSSLVACHLACQSLWSGETESAIVGGTSLLLNPDMFLYLSNQQFLAPDGQCKSFDESGDGYARGDGIGVVILKRVADALRDGDPIRAVIRGSGCNQDGHTKGFTIPSVEAQASLIAETYRNAGLSLAETRYVEAHGTGTQAGDTREMEGIARTFSQHRTASDELLVGSVKANIGHLEACAGLASLIKCVYILETGVIPPTPSVRVLNPKIRWEEWHLKVPATQTIWPTEGLRRISTQGFGYGGTNAHLILDDAAHYLEARKLRGHHYTRTHPQTRRLLTSAMHEAVSNDQPPRLFLFRANDREGLGRVRSSLAQHLEQLLKSWPQDSRDGGAYLHNLAFTLASRRSHLQWQTYATASTPSELLQALQHEGGAWAAPETRLAASPPRLGFIFTGQGAQWARMGVELMAYPVFRQSVEASDEFLRSALGCPWSAVDELAKPPATSRLSEAAYSQTLCTVLQIATVDLLEDWNVCPTRVAGHSSGEIAAAYCLGALTKHDSLRVAYYRGILSSEMQQTHGDRKGAMMAVGASPEEVEAWLAKLTRGRVVVACINSPTSVTASGDAAGIDELLAMVQQAGVFGRKLQVDVAYHSHHMQSVSSAYAELLKDLAPLPARPGRTMHSSVLGRVIDAAELGSSNWVQNLVSPVRFSEAVSSLLSAGDKPAVDVLVEIGPHAALKGPVQQILQAQGVSAVKYTSVLSRGQSAVKTALACAGELVLSSVPVAMSRVNLESGPPPSPLVDLPPYPWNRSTRFWAESRLSREYRLRKHARLPLLGSPCPTMGARERYWRGMVRLEEEPWIRDHEIQGSILYPGAGFLIMAIEAASQQAGEQRKVSAFRLRDVHLDAALVVTEDSTAEAILQLRPHLLAPGSSQSSWMEFTVNSSIDGGDLRQNCSGLIMIEYAADADSAMDRERALESDMVCDWYKKTYVSCQQSVDVGKFYSRLASLGLVYGPTFANVTEIRRTGQGQCIGAVRIPAVDSLVPPAYRSHPHVIHPGTLDAVFHLAFAALEDSLLPGPMVPTTIDELVVAADTPNTPGTLLRGVSRSSPHGFRELISDIDMLDDQSSRALVQIKGFRCADVSGGRMTSSEAASAESRPIGFRLEWKPAIDLLTGEQLRTHLDRRVKQEGASNVARATELNNHVHHLEETLPRVAVDPAMANLSDWLSAKSAKLTNGAASSSKRPSPGGDMLAMRDALTAVRAGSIPSPEQQDRMLREVEQNGALSILFKSLDAYIDLRHHAKPNLSILELSLDSVPYSVFAALPSRHKILQTAQYAISVSQEGVADRVRAQFGSQASDIDVSVTDFTKKLDEGLGKHDVILIFDPGFVHAKLEVVLRNARKLLNPGGRIVVAEVGEPGLYLGTALGCLQWTRNLDVAQSSSSWTSCLARSGLTPALKLIDMDTESAVHGHFRLSLTGNAAESTNSDNRQPQQVTLIESANPSATAQGIAAAVAQNLDKASIPTKRVRWGSDVSQLKGQPCIVLTDLESALLKDPAPEDLAALQSLFSHAESTLWVSGPLGPDAALITGLSRSVCNEAADVHIRTLEVAGLPGPGADSYADLVTRVFRYSGPDTEFRWHSDALLVSRLVEDEARNKEIAQLLGQGEKAAVATTLQEKPEGLKLCMRQIGMLDSVCFEPDLLALEPLEAGEVEVDVKASGVNFRDVMVALGQIPDRAFGFEGAGVVRRVHAAETRLRPGDRVVFLAHGAHRTVHRVRADYAMPMPDTMSFEEGAAILLVHTTAWYALVKSARATAGQSVLVHAAAGGVGQAVLMLARHLGLQVFATVGSEEKRKLVHETYGVPHDHIFNSRDASFAMGVKRMTKGRGVDIVVNSLAGEALRQTWHCLAPFGTFVELGMKDILDNARLDMKPFLQDATFVFFNLNRVQKERPDLMGEALRETMALVRSGALKPATPLTSYPASQVEAAFRKIQTGQHLGKLVLTFQAGDVVPVVRPDLSLSDSGTYLLVGGLGGLGRSLARLLVQLGARRLCFLSRSGAASSEARALVKELEMQHRVRVLVCKGDVSDADTVSRVVQQCRAALGPIRGVIQCAMVLRDGLFERMAHDQWTESTRPKVQGTWNLHEQIPVSDFFITLSSFAGVFGSRGQSNYAAAGAYEDAMAHHRESLGQRAITIDLGIMRDVGVLAENGITDYLREWEEPFGIREPEFHALIKSAIMSTTQPLTERSVVQIPTGLATARSAQAAGISTPFYFDDARFSILAQTRTSAGASSAAGSGDADAGKVSVRTQLSQAHSVAEAAAAVQTVLLERVARTLQSSVAEIDPSRPLHSYGVDSLVAVETVKWMFKTLDAKLTVFDVLSNVSITALCEKIASMSTLVKLN</sequence>
<evidence type="ECO:0000259" key="9">
    <source>
        <dbReference type="SMART" id="SM00823"/>
    </source>
</evidence>
<dbReference type="SMART" id="SM00826">
    <property type="entry name" value="PKS_DH"/>
    <property type="match status" value="1"/>
</dbReference>
<dbReference type="Pfam" id="PF21089">
    <property type="entry name" value="PKS_DH_N"/>
    <property type="match status" value="1"/>
</dbReference>
<evidence type="ECO:0000256" key="5">
    <source>
        <dbReference type="ARBA" id="ARBA00023002"/>
    </source>
</evidence>
<dbReference type="Gene3D" id="3.40.47.10">
    <property type="match status" value="1"/>
</dbReference>
<dbReference type="InterPro" id="IPR057326">
    <property type="entry name" value="KR_dom"/>
</dbReference>
<dbReference type="Pfam" id="PF00698">
    <property type="entry name" value="Acyl_transf_1"/>
    <property type="match status" value="1"/>
</dbReference>
<dbReference type="InterPro" id="IPR006162">
    <property type="entry name" value="Ppantetheine_attach_site"/>
</dbReference>
<dbReference type="Gene3D" id="3.40.50.150">
    <property type="entry name" value="Vaccinia Virus protein VP39"/>
    <property type="match status" value="1"/>
</dbReference>
<dbReference type="Pfam" id="PF08659">
    <property type="entry name" value="KR"/>
    <property type="match status" value="1"/>
</dbReference>
<dbReference type="SUPFAM" id="SSF50129">
    <property type="entry name" value="GroES-like"/>
    <property type="match status" value="1"/>
</dbReference>
<dbReference type="SMART" id="SM00825">
    <property type="entry name" value="PKS_KS"/>
    <property type="match status" value="1"/>
</dbReference>
<dbReference type="SUPFAM" id="SSF53901">
    <property type="entry name" value="Thiolase-like"/>
    <property type="match status" value="1"/>
</dbReference>
<dbReference type="SMART" id="SM00829">
    <property type="entry name" value="PKS_ER"/>
    <property type="match status" value="1"/>
</dbReference>
<keyword evidence="6" id="KW-0511">Multifunctional enzyme</keyword>
<protein>
    <submittedName>
        <fullName evidence="14">Polyketide synthase</fullName>
    </submittedName>
</protein>
<dbReference type="Pfam" id="PF08240">
    <property type="entry name" value="ADH_N"/>
    <property type="match status" value="1"/>
</dbReference>
<dbReference type="FunFam" id="3.40.50.720:FF:000209">
    <property type="entry name" value="Polyketide synthase Pks12"/>
    <property type="match status" value="1"/>
</dbReference>
<keyword evidence="1" id="KW-0596">Phosphopantetheine</keyword>
<evidence type="ECO:0000313" key="14">
    <source>
        <dbReference type="EMBL" id="EXU99168.1"/>
    </source>
</evidence>
<dbReference type="GO" id="GO:0044550">
    <property type="term" value="P:secondary metabolite biosynthetic process"/>
    <property type="evidence" value="ECO:0007669"/>
    <property type="project" value="UniProtKB-ARBA"/>
</dbReference>
<dbReference type="InterPro" id="IPR036291">
    <property type="entry name" value="NAD(P)-bd_dom_sf"/>
</dbReference>
<keyword evidence="2" id="KW-0597">Phosphoprotein</keyword>
<evidence type="ECO:0000256" key="4">
    <source>
        <dbReference type="ARBA" id="ARBA00022857"/>
    </source>
</evidence>
<organism evidence="14 15">
    <name type="scientific">Metarhizium robertsii</name>
    <dbReference type="NCBI Taxonomy" id="568076"/>
    <lineage>
        <taxon>Eukaryota</taxon>
        <taxon>Fungi</taxon>
        <taxon>Dikarya</taxon>
        <taxon>Ascomycota</taxon>
        <taxon>Pezizomycotina</taxon>
        <taxon>Sordariomycetes</taxon>
        <taxon>Hypocreomycetidae</taxon>
        <taxon>Hypocreales</taxon>
        <taxon>Clavicipitaceae</taxon>
        <taxon>Metarhizium</taxon>
    </lineage>
</organism>
<dbReference type="CDD" id="cd00833">
    <property type="entry name" value="PKS"/>
    <property type="match status" value="1"/>
</dbReference>
<dbReference type="Gene3D" id="3.40.366.10">
    <property type="entry name" value="Malonyl-Coenzyme A Acyl Carrier Protein, domain 2"/>
    <property type="match status" value="1"/>
</dbReference>
<dbReference type="Gene3D" id="1.10.1200.10">
    <property type="entry name" value="ACP-like"/>
    <property type="match status" value="1"/>
</dbReference>
<evidence type="ECO:0000259" key="11">
    <source>
        <dbReference type="SMART" id="SM00826"/>
    </source>
</evidence>
<dbReference type="EMBL" id="JELW01000020">
    <property type="protein sequence ID" value="EXU99168.1"/>
    <property type="molecule type" value="Genomic_DNA"/>
</dbReference>
<dbReference type="Gene3D" id="3.10.129.110">
    <property type="entry name" value="Polyketide synthase dehydratase"/>
    <property type="match status" value="1"/>
</dbReference>
<dbReference type="InterPro" id="IPR020807">
    <property type="entry name" value="PKS_DH"/>
</dbReference>
<dbReference type="SUPFAM" id="SSF47336">
    <property type="entry name" value="ACP-like"/>
    <property type="match status" value="1"/>
</dbReference>
<dbReference type="SMART" id="SM00822">
    <property type="entry name" value="PKS_KR"/>
    <property type="match status" value="1"/>
</dbReference>
<dbReference type="PANTHER" id="PTHR43775:SF29">
    <property type="entry name" value="ASPERFURANONE POLYKETIDE SYNTHASE AFOG-RELATED"/>
    <property type="match status" value="1"/>
</dbReference>
<dbReference type="InterPro" id="IPR036736">
    <property type="entry name" value="ACP-like_sf"/>
</dbReference>
<dbReference type="Pfam" id="PF02801">
    <property type="entry name" value="Ketoacyl-synt_C"/>
    <property type="match status" value="1"/>
</dbReference>
<dbReference type="PANTHER" id="PTHR43775">
    <property type="entry name" value="FATTY ACID SYNTHASE"/>
    <property type="match status" value="1"/>
</dbReference>
<dbReference type="SUPFAM" id="SSF52151">
    <property type="entry name" value="FabD/lysophospholipase-like"/>
    <property type="match status" value="1"/>
</dbReference>
<dbReference type="InterPro" id="IPR016035">
    <property type="entry name" value="Acyl_Trfase/lysoPLipase"/>
</dbReference>
<dbReference type="SMART" id="SM00823">
    <property type="entry name" value="PKS_PP"/>
    <property type="match status" value="1"/>
</dbReference>
<dbReference type="InterPro" id="IPR020806">
    <property type="entry name" value="PKS_PP-bd"/>
</dbReference>
<dbReference type="InterPro" id="IPR011032">
    <property type="entry name" value="GroES-like_sf"/>
</dbReference>
<keyword evidence="4" id="KW-0521">NADP</keyword>
<keyword evidence="3" id="KW-0808">Transferase</keyword>
<dbReference type="Pfam" id="PF13602">
    <property type="entry name" value="ADH_zinc_N_2"/>
    <property type="match status" value="1"/>
</dbReference>
<dbReference type="SUPFAM" id="SSF55048">
    <property type="entry name" value="Probable ACP-binding domain of malonyl-CoA ACP transacylase"/>
    <property type="match status" value="1"/>
</dbReference>
<reference evidence="14 15" key="1">
    <citation type="submission" date="2014-02" db="EMBL/GenBank/DDBJ databases">
        <title>The genome sequence of the entomopathogenic fungus Metarhizium robertsii ARSEF 2575.</title>
        <authorList>
            <person name="Giuliano Garisto Donzelli B."/>
            <person name="Roe B.A."/>
            <person name="Macmil S.L."/>
            <person name="Krasnoff S.B."/>
            <person name="Gibson D.M."/>
        </authorList>
    </citation>
    <scope>NUCLEOTIDE SEQUENCE [LARGE SCALE GENOMIC DNA]</scope>
    <source>
        <strain evidence="14 15">ARSEF 2575</strain>
    </source>
</reference>
<keyword evidence="5" id="KW-0560">Oxidoreductase</keyword>
<dbReference type="InterPro" id="IPR013154">
    <property type="entry name" value="ADH-like_N"/>
</dbReference>
<dbReference type="InterPro" id="IPR020841">
    <property type="entry name" value="PKS_Beta-ketoAc_synthase_dom"/>
</dbReference>
<evidence type="ECO:0000259" key="12">
    <source>
        <dbReference type="SMART" id="SM00827"/>
    </source>
</evidence>
<dbReference type="PROSITE" id="PS00012">
    <property type="entry name" value="PHOSPHOPANTETHEINE"/>
    <property type="match status" value="1"/>
</dbReference>
<dbReference type="Pfam" id="PF23297">
    <property type="entry name" value="ACP_SdgA_C"/>
    <property type="match status" value="1"/>
</dbReference>
<dbReference type="GO" id="GO:0031177">
    <property type="term" value="F:phosphopantetheine binding"/>
    <property type="evidence" value="ECO:0007669"/>
    <property type="project" value="InterPro"/>
</dbReference>
<dbReference type="CDD" id="cd02440">
    <property type="entry name" value="AdoMet_MTases"/>
    <property type="match status" value="1"/>
</dbReference>
<evidence type="ECO:0000259" key="10">
    <source>
        <dbReference type="SMART" id="SM00825"/>
    </source>
</evidence>
<dbReference type="SMART" id="SM00827">
    <property type="entry name" value="PKS_AT"/>
    <property type="match status" value="1"/>
</dbReference>
<dbReference type="InterPro" id="IPR001227">
    <property type="entry name" value="Ac_transferase_dom_sf"/>
</dbReference>
<dbReference type="InterPro" id="IPR032821">
    <property type="entry name" value="PKS_assoc"/>
</dbReference>
<dbReference type="InterPro" id="IPR042104">
    <property type="entry name" value="PKS_dehydratase_sf"/>
</dbReference>
<dbReference type="CDD" id="cd05195">
    <property type="entry name" value="enoyl_red"/>
    <property type="match status" value="1"/>
</dbReference>
<evidence type="ECO:0000256" key="2">
    <source>
        <dbReference type="ARBA" id="ARBA00022553"/>
    </source>
</evidence>
<dbReference type="eggNOG" id="KOG1202">
    <property type="taxonomic scope" value="Eukaryota"/>
</dbReference>
<dbReference type="SUPFAM" id="SSF53335">
    <property type="entry name" value="S-adenosyl-L-methionine-dependent methyltransferases"/>
    <property type="match status" value="1"/>
</dbReference>
<dbReference type="HOGENOM" id="CLU_000022_31_0_1"/>
<evidence type="ECO:0000256" key="1">
    <source>
        <dbReference type="ARBA" id="ARBA00022450"/>
    </source>
</evidence>
<dbReference type="SUPFAM" id="SSF51735">
    <property type="entry name" value="NAD(P)-binding Rossmann-fold domains"/>
    <property type="match status" value="2"/>
</dbReference>
<evidence type="ECO:0000256" key="3">
    <source>
        <dbReference type="ARBA" id="ARBA00022679"/>
    </source>
</evidence>
<dbReference type="InterPro" id="IPR014031">
    <property type="entry name" value="Ketoacyl_synth_C"/>
</dbReference>
<evidence type="ECO:0000259" key="8">
    <source>
        <dbReference type="SMART" id="SM00822"/>
    </source>
</evidence>
<dbReference type="InterPro" id="IPR009081">
    <property type="entry name" value="PP-bd_ACP"/>
</dbReference>
<evidence type="ECO:0000256" key="7">
    <source>
        <dbReference type="ARBA" id="ARBA00023315"/>
    </source>
</evidence>
<gene>
    <name evidence="14" type="ORF">X797_007596</name>
</gene>
<dbReference type="Pfam" id="PF16197">
    <property type="entry name" value="KAsynt_C_assoc"/>
    <property type="match status" value="1"/>
</dbReference>
<dbReference type="Gene3D" id="3.40.50.720">
    <property type="entry name" value="NAD(P)-binding Rossmann-like Domain"/>
    <property type="match status" value="2"/>
</dbReference>
<feature type="domain" description="Malonyl-CoA:ACP transacylase (MAT)" evidence="12">
    <location>
        <begin position="569"/>
        <end position="880"/>
    </location>
</feature>
<dbReference type="Proteomes" id="UP000030151">
    <property type="component" value="Unassembled WGS sequence"/>
</dbReference>
<comment type="caution">
    <text evidence="14">The sequence shown here is derived from an EMBL/GenBank/DDBJ whole genome shotgun (WGS) entry which is preliminary data.</text>
</comment>
<dbReference type="GO" id="GO:0004312">
    <property type="term" value="F:fatty acid synthase activity"/>
    <property type="evidence" value="ECO:0007669"/>
    <property type="project" value="TreeGrafter"/>
</dbReference>
<proteinExistence type="predicted"/>
<dbReference type="InterPro" id="IPR049552">
    <property type="entry name" value="PKS_DH_N"/>
</dbReference>
<dbReference type="InterPro" id="IPR014030">
    <property type="entry name" value="Ketoacyl_synth_N"/>
</dbReference>
<evidence type="ECO:0000313" key="15">
    <source>
        <dbReference type="Proteomes" id="UP000030151"/>
    </source>
</evidence>
<dbReference type="Pfam" id="PF14765">
    <property type="entry name" value="PS-DH"/>
    <property type="match status" value="1"/>
</dbReference>
<dbReference type="InterPro" id="IPR029063">
    <property type="entry name" value="SAM-dependent_MTases_sf"/>
</dbReference>
<feature type="domain" description="Polyketide/metazoan fatty acid synthase-like dehydratase" evidence="11">
    <location>
        <begin position="948"/>
        <end position="1136"/>
    </location>
</feature>
<keyword evidence="7" id="KW-0012">Acyltransferase</keyword>
<dbReference type="InterPro" id="IPR014043">
    <property type="entry name" value="Acyl_transferase_dom"/>
</dbReference>
<dbReference type="InterPro" id="IPR013968">
    <property type="entry name" value="PKS_KR"/>
</dbReference>
<dbReference type="InterPro" id="IPR016036">
    <property type="entry name" value="Malonyl_transacylase_ACP-bd"/>
</dbReference>
<dbReference type="InterPro" id="IPR020843">
    <property type="entry name" value="ER"/>
</dbReference>
<feature type="domain" description="Ketosynthase family 3 (KS3)" evidence="10">
    <location>
        <begin position="11"/>
        <end position="434"/>
    </location>
</feature>
<dbReference type="GO" id="GO:0016491">
    <property type="term" value="F:oxidoreductase activity"/>
    <property type="evidence" value="ECO:0007669"/>
    <property type="project" value="UniProtKB-KW"/>
</dbReference>
<name>A0A014PNU1_9HYPO</name>
<dbReference type="InterPro" id="IPR016039">
    <property type="entry name" value="Thiolase-like"/>
</dbReference>
<feature type="domain" description="Ketoreductase" evidence="8">
    <location>
        <begin position="2138"/>
        <end position="2317"/>
    </location>
</feature>
<dbReference type="InterPro" id="IPR049551">
    <property type="entry name" value="PKS_DH_C"/>
</dbReference>